<proteinExistence type="predicted"/>
<dbReference type="AlphaFoldDB" id="A0A4Q0RTB8"/>
<evidence type="ECO:0000313" key="2">
    <source>
        <dbReference type="Proteomes" id="UP000290565"/>
    </source>
</evidence>
<sequence length="61" mass="6742">MRQHIAEQDGLMWVDRPGVEPLVVDILHHIALSQPYQSLSYGRNSDAKLIGNVSRLQGCAG</sequence>
<protein>
    <submittedName>
        <fullName evidence="1">Uncharacterized protein</fullName>
    </submittedName>
</protein>
<reference evidence="1 2" key="1">
    <citation type="submission" date="2015-04" db="EMBL/GenBank/DDBJ databases">
        <title>Comparative genomics of rhizobia nodulating Arachis hypogaea in China.</title>
        <authorList>
            <person name="Li Y."/>
        </authorList>
    </citation>
    <scope>NUCLEOTIDE SEQUENCE [LARGE SCALE GENOMIC DNA]</scope>
    <source>
        <strain evidence="1 2">CCBAU 51787</strain>
    </source>
</reference>
<gene>
    <name evidence="1" type="ORF">XH94_37915</name>
</gene>
<evidence type="ECO:0000313" key="1">
    <source>
        <dbReference type="EMBL" id="RXH21813.1"/>
    </source>
</evidence>
<accession>A0A4Q0RTB8</accession>
<name>A0A4Q0RTB8_9BRAD</name>
<dbReference type="EMBL" id="LBJM01000207">
    <property type="protein sequence ID" value="RXH21813.1"/>
    <property type="molecule type" value="Genomic_DNA"/>
</dbReference>
<organism evidence="1 2">
    <name type="scientific">Bradyrhizobium zhanjiangense</name>
    <dbReference type="NCBI Taxonomy" id="1325107"/>
    <lineage>
        <taxon>Bacteria</taxon>
        <taxon>Pseudomonadati</taxon>
        <taxon>Pseudomonadota</taxon>
        <taxon>Alphaproteobacteria</taxon>
        <taxon>Hyphomicrobiales</taxon>
        <taxon>Nitrobacteraceae</taxon>
        <taxon>Bradyrhizobium</taxon>
    </lineage>
</organism>
<comment type="caution">
    <text evidence="1">The sequence shown here is derived from an EMBL/GenBank/DDBJ whole genome shotgun (WGS) entry which is preliminary data.</text>
</comment>
<dbReference type="Proteomes" id="UP000290565">
    <property type="component" value="Unassembled WGS sequence"/>
</dbReference>